<keyword evidence="16" id="KW-1185">Reference proteome</keyword>
<keyword evidence="6 13" id="KW-0812">Transmembrane</keyword>
<evidence type="ECO:0000256" key="8">
    <source>
        <dbReference type="ARBA" id="ARBA00023098"/>
    </source>
</evidence>
<dbReference type="SMART" id="SM00563">
    <property type="entry name" value="PlsC"/>
    <property type="match status" value="1"/>
</dbReference>
<dbReference type="InterPro" id="IPR045252">
    <property type="entry name" value="LPCAT1-like"/>
</dbReference>
<dbReference type="Pfam" id="PF01553">
    <property type="entry name" value="Acyltransferase"/>
    <property type="match status" value="1"/>
</dbReference>
<evidence type="ECO:0000256" key="2">
    <source>
        <dbReference type="ARBA" id="ARBA00005189"/>
    </source>
</evidence>
<evidence type="ECO:0000313" key="16">
    <source>
        <dbReference type="Proteomes" id="UP001470230"/>
    </source>
</evidence>
<comment type="pathway">
    <text evidence="2">Lipid metabolism.</text>
</comment>
<keyword evidence="12 15" id="KW-0012">Acyltransferase</keyword>
<feature type="transmembrane region" description="Helical" evidence="13">
    <location>
        <begin position="45"/>
        <end position="76"/>
    </location>
</feature>
<evidence type="ECO:0000256" key="3">
    <source>
        <dbReference type="ARBA" id="ARBA00008655"/>
    </source>
</evidence>
<sequence>MLWDSTPHQDEKYTHQTKLSSVTEEEFIENTVPWVATWKDRAIQLFFFIVFFGWLRFLLLLMITILYVIIMLPVILFCNSPKICKYTVGPGIVITRIYFRFLFFFLGCFIIKKKGKLDPNARCIIYNHNTLIDGLLIYMYQPFKVIVLDKEKHVPIIGQILTSCGSVFVDRSKHGGLSKVITEYLSEKRDMPLSIAPEGRTNKGFFMLSFRTGAFIADAPIQPVTLRYRNFLPFGRTGIIWTYAQPLEWLIRVFSMPFCIVEMDFLPVVQGPEFYEKSPADKALYCNLLMANNLGVKASDRSTRYYYHDKNAKSQPQPQQPQTN</sequence>
<evidence type="ECO:0000256" key="9">
    <source>
        <dbReference type="ARBA" id="ARBA00023136"/>
    </source>
</evidence>
<evidence type="ECO:0000256" key="5">
    <source>
        <dbReference type="ARBA" id="ARBA00022679"/>
    </source>
</evidence>
<evidence type="ECO:0000256" key="11">
    <source>
        <dbReference type="ARBA" id="ARBA00023264"/>
    </source>
</evidence>
<dbReference type="PANTHER" id="PTHR23063:SF52">
    <property type="entry name" value="LYSOPHOSPHATIDYLCHOLINE ACYLTRANSFERASE"/>
    <property type="match status" value="1"/>
</dbReference>
<keyword evidence="10" id="KW-0594">Phospholipid biosynthesis</keyword>
<dbReference type="SUPFAM" id="SSF69593">
    <property type="entry name" value="Glycerol-3-phosphate (1)-acyltransferase"/>
    <property type="match status" value="1"/>
</dbReference>
<evidence type="ECO:0000256" key="1">
    <source>
        <dbReference type="ARBA" id="ARBA00004370"/>
    </source>
</evidence>
<proteinExistence type="inferred from homology"/>
<comment type="caution">
    <text evidence="15">The sequence shown here is derived from an EMBL/GenBank/DDBJ whole genome shotgun (WGS) entry which is preliminary data.</text>
</comment>
<name>A0ABR2HI84_9EUKA</name>
<evidence type="ECO:0000256" key="4">
    <source>
        <dbReference type="ARBA" id="ARBA00022516"/>
    </source>
</evidence>
<reference evidence="15 16" key="1">
    <citation type="submission" date="2024-04" db="EMBL/GenBank/DDBJ databases">
        <title>Tritrichomonas musculus Genome.</title>
        <authorList>
            <person name="Alves-Ferreira E."/>
            <person name="Grigg M."/>
            <person name="Lorenzi H."/>
            <person name="Galac M."/>
        </authorList>
    </citation>
    <scope>NUCLEOTIDE SEQUENCE [LARGE SCALE GENOMIC DNA]</scope>
    <source>
        <strain evidence="15 16">EAF2021</strain>
    </source>
</reference>
<dbReference type="EMBL" id="JAPFFF010000028">
    <property type="protein sequence ID" value="KAK8847188.1"/>
    <property type="molecule type" value="Genomic_DNA"/>
</dbReference>
<keyword evidence="9 13" id="KW-0472">Membrane</keyword>
<evidence type="ECO:0000256" key="12">
    <source>
        <dbReference type="ARBA" id="ARBA00023315"/>
    </source>
</evidence>
<organism evidence="15 16">
    <name type="scientific">Tritrichomonas musculus</name>
    <dbReference type="NCBI Taxonomy" id="1915356"/>
    <lineage>
        <taxon>Eukaryota</taxon>
        <taxon>Metamonada</taxon>
        <taxon>Parabasalia</taxon>
        <taxon>Tritrichomonadida</taxon>
        <taxon>Tritrichomonadidae</taxon>
        <taxon>Tritrichomonas</taxon>
    </lineage>
</organism>
<dbReference type="PANTHER" id="PTHR23063">
    <property type="entry name" value="PHOSPHOLIPID ACYLTRANSFERASE"/>
    <property type="match status" value="1"/>
</dbReference>
<dbReference type="Proteomes" id="UP001470230">
    <property type="component" value="Unassembled WGS sequence"/>
</dbReference>
<comment type="similarity">
    <text evidence="3">Belongs to the 1-acyl-sn-glycerol-3-phosphate acyltransferase family.</text>
</comment>
<keyword evidence="8" id="KW-0443">Lipid metabolism</keyword>
<dbReference type="CDD" id="cd07991">
    <property type="entry name" value="LPLAT_LPCAT1-like"/>
    <property type="match status" value="1"/>
</dbReference>
<dbReference type="GO" id="GO:0016746">
    <property type="term" value="F:acyltransferase activity"/>
    <property type="evidence" value="ECO:0007669"/>
    <property type="project" value="UniProtKB-KW"/>
</dbReference>
<dbReference type="InterPro" id="IPR002123">
    <property type="entry name" value="Plipid/glycerol_acylTrfase"/>
</dbReference>
<keyword evidence="11" id="KW-1208">Phospholipid metabolism</keyword>
<evidence type="ECO:0000259" key="14">
    <source>
        <dbReference type="SMART" id="SM00563"/>
    </source>
</evidence>
<comment type="subcellular location">
    <subcellularLocation>
        <location evidence="1">Membrane</location>
    </subcellularLocation>
</comment>
<feature type="domain" description="Phospholipid/glycerol acyltransferase" evidence="14">
    <location>
        <begin position="122"/>
        <end position="229"/>
    </location>
</feature>
<gene>
    <name evidence="15" type="ORF">M9Y10_019771</name>
</gene>
<evidence type="ECO:0000256" key="10">
    <source>
        <dbReference type="ARBA" id="ARBA00023209"/>
    </source>
</evidence>
<keyword evidence="7 13" id="KW-1133">Transmembrane helix</keyword>
<keyword evidence="4" id="KW-0444">Lipid biosynthesis</keyword>
<feature type="transmembrane region" description="Helical" evidence="13">
    <location>
        <begin position="88"/>
        <end position="111"/>
    </location>
</feature>
<evidence type="ECO:0000256" key="13">
    <source>
        <dbReference type="SAM" id="Phobius"/>
    </source>
</evidence>
<keyword evidence="5" id="KW-0808">Transferase</keyword>
<evidence type="ECO:0000313" key="15">
    <source>
        <dbReference type="EMBL" id="KAK8847188.1"/>
    </source>
</evidence>
<accession>A0ABR2HI84</accession>
<protein>
    <submittedName>
        <fullName evidence="15">Lysophosphatidylcholine acyltransferase 2</fullName>
    </submittedName>
</protein>
<evidence type="ECO:0000256" key="7">
    <source>
        <dbReference type="ARBA" id="ARBA00022989"/>
    </source>
</evidence>
<evidence type="ECO:0000256" key="6">
    <source>
        <dbReference type="ARBA" id="ARBA00022692"/>
    </source>
</evidence>